<feature type="chain" id="PRO_5047113578" description="Lipoprotein" evidence="1">
    <location>
        <begin position="28"/>
        <end position="146"/>
    </location>
</feature>
<sequence>MYPRKTMLAVPAIAAAAVFASAAPATADSGGSFATIYSLNNGPCAAQVNSSVHSPAYPNAAGFTVETTMLGVGSCTLDVTLNWRNIDTGETGAFTQTAIGPGMWMTPGRSHIFYPGFGRFVGTIAVGPAHFPESGEVAFSVEPYHD</sequence>
<protein>
    <recommendedName>
        <fullName evidence="4">Lipoprotein</fullName>
    </recommendedName>
</protein>
<evidence type="ECO:0000256" key="1">
    <source>
        <dbReference type="SAM" id="SignalP"/>
    </source>
</evidence>
<proteinExistence type="predicted"/>
<name>A0ABX8RMS3_NOCIO</name>
<keyword evidence="1" id="KW-0732">Signal</keyword>
<organism evidence="2 3">
    <name type="scientific">Nocardia iowensis</name>
    <dbReference type="NCBI Taxonomy" id="204891"/>
    <lineage>
        <taxon>Bacteria</taxon>
        <taxon>Bacillati</taxon>
        <taxon>Actinomycetota</taxon>
        <taxon>Actinomycetes</taxon>
        <taxon>Mycobacteriales</taxon>
        <taxon>Nocardiaceae</taxon>
        <taxon>Nocardia</taxon>
    </lineage>
</organism>
<dbReference type="Proteomes" id="UP000694257">
    <property type="component" value="Chromosome"/>
</dbReference>
<reference evidence="2 3" key="1">
    <citation type="submission" date="2021-07" db="EMBL/GenBank/DDBJ databases">
        <title>Whole Genome Sequence of Nocardia Iowensis.</title>
        <authorList>
            <person name="Lamm A."/>
            <person name="Collins-Fairclough A.M."/>
            <person name="Bunk B."/>
            <person name="Sproer C."/>
        </authorList>
    </citation>
    <scope>NUCLEOTIDE SEQUENCE [LARGE SCALE GENOMIC DNA]</scope>
    <source>
        <strain evidence="2 3">NRRL 5646</strain>
    </source>
</reference>
<accession>A0ABX8RMS3</accession>
<evidence type="ECO:0008006" key="4">
    <source>
        <dbReference type="Google" id="ProtNLM"/>
    </source>
</evidence>
<gene>
    <name evidence="2" type="ORF">KV110_24235</name>
</gene>
<feature type="signal peptide" evidence="1">
    <location>
        <begin position="1"/>
        <end position="27"/>
    </location>
</feature>
<evidence type="ECO:0000313" key="3">
    <source>
        <dbReference type="Proteomes" id="UP000694257"/>
    </source>
</evidence>
<dbReference type="RefSeq" id="WP_218469579.1">
    <property type="nucleotide sequence ID" value="NZ_BAABJN010000011.1"/>
</dbReference>
<evidence type="ECO:0000313" key="2">
    <source>
        <dbReference type="EMBL" id="QXN88696.1"/>
    </source>
</evidence>
<keyword evidence="3" id="KW-1185">Reference proteome</keyword>
<dbReference type="EMBL" id="CP078145">
    <property type="protein sequence ID" value="QXN88696.1"/>
    <property type="molecule type" value="Genomic_DNA"/>
</dbReference>